<protein>
    <submittedName>
        <fullName evidence="1">Uncharacterized protein</fullName>
    </submittedName>
</protein>
<sequence>MLKIFWEIEPNTIGNRLSKEEEFCENLYDYADQDRRFIVKLPFMTENPQCRHGNLREIAAKRFEILEKKLSRNQKLK</sequence>
<proteinExistence type="predicted"/>
<accession>A0A821UJM3</accession>
<keyword evidence="2" id="KW-1185">Reference proteome</keyword>
<evidence type="ECO:0000313" key="2">
    <source>
        <dbReference type="Proteomes" id="UP000663880"/>
    </source>
</evidence>
<reference evidence="1" key="1">
    <citation type="submission" date="2021-02" db="EMBL/GenBank/DDBJ databases">
        <authorList>
            <person name="Steward A R."/>
        </authorList>
    </citation>
    <scope>NUCLEOTIDE SEQUENCE</scope>
</reference>
<comment type="caution">
    <text evidence="1">The sequence shown here is derived from an EMBL/GenBank/DDBJ whole genome shotgun (WGS) entry which is preliminary data.</text>
</comment>
<evidence type="ECO:0000313" key="1">
    <source>
        <dbReference type="EMBL" id="CAF4891414.1"/>
    </source>
</evidence>
<dbReference type="EMBL" id="CAJOBZ010000031">
    <property type="protein sequence ID" value="CAF4891414.1"/>
    <property type="molecule type" value="Genomic_DNA"/>
</dbReference>
<gene>
    <name evidence="1" type="ORF">PMACD_LOCUS10500</name>
</gene>
<organism evidence="1 2">
    <name type="scientific">Pieris macdunnoughi</name>
    <dbReference type="NCBI Taxonomy" id="345717"/>
    <lineage>
        <taxon>Eukaryota</taxon>
        <taxon>Metazoa</taxon>
        <taxon>Ecdysozoa</taxon>
        <taxon>Arthropoda</taxon>
        <taxon>Hexapoda</taxon>
        <taxon>Insecta</taxon>
        <taxon>Pterygota</taxon>
        <taxon>Neoptera</taxon>
        <taxon>Endopterygota</taxon>
        <taxon>Lepidoptera</taxon>
        <taxon>Glossata</taxon>
        <taxon>Ditrysia</taxon>
        <taxon>Papilionoidea</taxon>
        <taxon>Pieridae</taxon>
        <taxon>Pierinae</taxon>
        <taxon>Pieris</taxon>
    </lineage>
</organism>
<dbReference type="Proteomes" id="UP000663880">
    <property type="component" value="Unassembled WGS sequence"/>
</dbReference>
<dbReference type="AlphaFoldDB" id="A0A821UJM3"/>
<name>A0A821UJM3_9NEOP</name>
<dbReference type="OrthoDB" id="8065733at2759"/>